<feature type="domain" description="DNA-directed DNA polymerase family B multifunctional" evidence="16">
    <location>
        <begin position="1398"/>
        <end position="1848"/>
    </location>
</feature>
<keyword evidence="7 13" id="KW-0862">Zinc</keyword>
<dbReference type="InterPro" id="IPR006133">
    <property type="entry name" value="DNA-dir_DNA_pol_B_exonuc"/>
</dbReference>
<keyword evidence="3 13" id="KW-0808">Transferase</keyword>
<keyword evidence="22" id="KW-1185">Reference proteome</keyword>
<dbReference type="FunFam" id="1.10.287.690:FF:000002">
    <property type="entry name" value="DNA polymerase zeta"/>
    <property type="match status" value="1"/>
</dbReference>
<evidence type="ECO:0000259" key="18">
    <source>
        <dbReference type="Pfam" id="PF14260"/>
    </source>
</evidence>
<dbReference type="InterPro" id="IPR025687">
    <property type="entry name" value="Znf-C4pol"/>
</dbReference>
<dbReference type="GO" id="GO:0003887">
    <property type="term" value="F:DNA-directed DNA polymerase activity"/>
    <property type="evidence" value="ECO:0007669"/>
    <property type="project" value="UniProtKB-KW"/>
</dbReference>
<keyword evidence="5 13" id="KW-0479">Metal-binding</keyword>
<evidence type="ECO:0000256" key="5">
    <source>
        <dbReference type="ARBA" id="ARBA00022723"/>
    </source>
</evidence>
<dbReference type="InterPro" id="IPR043502">
    <property type="entry name" value="DNA/RNA_pol_sf"/>
</dbReference>
<dbReference type="GO" id="GO:0042276">
    <property type="term" value="P:error-prone translesion synthesis"/>
    <property type="evidence" value="ECO:0007669"/>
    <property type="project" value="TreeGrafter"/>
</dbReference>
<organism evidence="21 22">
    <name type="scientific">Daphnia galeata</name>
    <dbReference type="NCBI Taxonomy" id="27404"/>
    <lineage>
        <taxon>Eukaryota</taxon>
        <taxon>Metazoa</taxon>
        <taxon>Ecdysozoa</taxon>
        <taxon>Arthropoda</taxon>
        <taxon>Crustacea</taxon>
        <taxon>Branchiopoda</taxon>
        <taxon>Diplostraca</taxon>
        <taxon>Cladocera</taxon>
        <taxon>Anomopoda</taxon>
        <taxon>Daphniidae</taxon>
        <taxon>Daphnia</taxon>
    </lineage>
</organism>
<evidence type="ECO:0000256" key="8">
    <source>
        <dbReference type="ARBA" id="ARBA00022932"/>
    </source>
</evidence>
<feature type="region of interest" description="Disordered" evidence="15">
    <location>
        <begin position="500"/>
        <end position="540"/>
    </location>
</feature>
<dbReference type="Gene3D" id="3.90.1600.10">
    <property type="entry name" value="Palm domain of DNA polymerase"/>
    <property type="match status" value="1"/>
</dbReference>
<evidence type="ECO:0000256" key="14">
    <source>
        <dbReference type="SAM" id="Coils"/>
    </source>
</evidence>
<feature type="domain" description="DNA polymerase delta/zeta catalytic subunit N-terminal" evidence="19">
    <location>
        <begin position="69"/>
        <end position="144"/>
    </location>
</feature>
<evidence type="ECO:0000256" key="11">
    <source>
        <dbReference type="ARBA" id="ARBA00023204"/>
    </source>
</evidence>
<sequence>MNTSARTEKESVPVVSVRLVSADYYMSSPIPGLDFGYSTYRGLEIKKVPVIRIFGSTSTGYKVCLHVHGVFPYLYIPYDGSAPPDKMGHQIVMALDRAVNILQGQGNSSSHHVFKAVLVSGIPIYGYHAKEHQLFKLYFYNPNTRKHSYDLLLVNGAVLKKILQPCEGHIPYILQFLMDFNLQGMNFIHLKRAFARRQPDDDSKKLDPSKADPVSSCEMELDCFAGDILNSLDVQDGIQMNPGLAALWDEEIERRKIKNMNLENINPPTSQPRSHAVPTSSHVFYKTNLSKQLRECASEMGDVSLSFCEVNEQMETSLAIETPEGIEKTLLSASSIDFHDSANGRKPMANPIEEESDLFDILCDLADEHESFISTPSKASSSNIDDNKAVGSQNSIASRITVTTPILDIISSCDSVEDLPFDDDSVLGTQHSRTSPDAVSNTGVKNYPSSDSEEDRETLEMSQIFEESEHVDEFFQHGQSRRKDIRFSVSNTLDQIIEQEEIDEESSSSSFTEDFLPNVDGAHDDSSDDEPDDCEVSKRANKKDTKYKPLLFRSKKATNVAGNDSTTFKLLSPSSPPCFPIASSSSTTTMTQVNYSTSNDSQLERRSVMYSNRASITSPQTGSVTMSNDCEYADALYAMSYLSPLPFDTPESPPRPETPIKEARVIIRPLLEDISTYEAANACKVKLNSKRVLLKSLEEEISTYQSQNNRKLRLSPSVPHQLINSKQDCRKRKRRRIQVNTDKQEKQVPDKTTQMKGKWQDLNTSLIDITFLPSQKVDSSWNLSTKASSMTVVKERKVSEIQPQDTEQIVDEESIEYDFEEIEKETDTMNDNKMAINVEVVSQSPMTEEEDTKTIVDTLCNNMVNETEKIEDSIEEEASEKDIQPSFTSSFIPNKFQCSRTSPEPPISDDSSGNCESDSVFELKSSHSMTMHPSRSSSCLPFFTDHCDSSNSILDDESSYVLQDNVNVHGSKTPPTPLTEEGLDIQQQVLHPSTVYATATDGPSSERVTSTMSIYDIPSKDNCTAFWGDANDLPSLTKSKDIRRQSVLIGSNLICHLPEFGASLFQTQEMDLNVANVPVVLTSLADPPSRQSVIQWLQEKKARESSDVARSSVDLSKKSDRAEKRIKAGDRSQLEAASLNNTFGFRVSFGNCLEAKAVHQNQYLTILSVELHIGTRQDLRPDPEFDPVIALFYTITNDVPLESPTPEMVTGVIIVDSEEIPGSNQKSRLLNRTAIVNFEVLSVNSETDLFQELVKLVTFWNPDIVVGYEIEMLSWGYLLQRGTVLGIHVQNQLSRIPGGFPDRHGGIPEDIIEGGYMVEKNSDITIGGRIVLNLWRILRVEIALQSYTFENMVFHILHRRVWQVIEHYVSRVRGNTELMEQLDVIGRTSELARLFGIQFYEVFTRGSQYRVESMMLRLAKPKNFVAVSPSVTQRSRMKAPEWLPLILEPESKFYTDPVLVLDFQSLYPSMIIAYNYCYSTCLGRTHLLGKNEPFEFGCTQLLIPPAVVRQLIKQDLVNISPAGAVFVKPEVRTGIIPQMLSEILNTRIMIKQCMKEYEGDTTLRRVFDSRQLGLKLIANVTYGYTSANFSGRMPCVELGDSVVSKGRETLERAIHLIEERSEWKARVVYGDTDSVFVLLPGRSREEAFRIGDEIALAVTQANPQPVKLKFEKVYQPCILQTKKRYVGYKYESVNQKEPVYEAKGIETVRRDGCPAVVKLLERSLRVLFESCDVSKVKVYVQRQFTKILQNRNSLQDFIFAKEFRGREGYKPGACVPALEIAKQQSRIDRRSEPRIGERVPYIIVYGSPGVPLIRLVVPANLLLIDTSLRLNAHYYITRAIIPALQRCLGLLGVDVLSYQSLPRACAPPSSVAVSEHGNPRKATISQYFGSSVCLLCDDPILTNGLCAACGSSRQASSFSLSAMQRLREKDYAELISLCQSCTGNARIEKDCVSMDCPVLYRRVKAFQNLQLVSKWRDALSLL</sequence>
<comment type="catalytic activity">
    <reaction evidence="12 13">
        <text>DNA(n) + a 2'-deoxyribonucleoside 5'-triphosphate = DNA(n+1) + diphosphate</text>
        <dbReference type="Rhea" id="RHEA:22508"/>
        <dbReference type="Rhea" id="RHEA-COMP:17339"/>
        <dbReference type="Rhea" id="RHEA-COMP:17340"/>
        <dbReference type="ChEBI" id="CHEBI:33019"/>
        <dbReference type="ChEBI" id="CHEBI:61560"/>
        <dbReference type="ChEBI" id="CHEBI:173112"/>
        <dbReference type="EC" id="2.7.7.7"/>
    </reaction>
</comment>
<dbReference type="InterPro" id="IPR056435">
    <property type="entry name" value="DPOD/Z_N"/>
</dbReference>
<evidence type="ECO:0000256" key="4">
    <source>
        <dbReference type="ARBA" id="ARBA00022695"/>
    </source>
</evidence>
<evidence type="ECO:0000259" key="17">
    <source>
        <dbReference type="Pfam" id="PF03104"/>
    </source>
</evidence>
<keyword evidence="9 13" id="KW-0408">Iron</keyword>
<dbReference type="Pfam" id="PF24055">
    <property type="entry name" value="POL3_N"/>
    <property type="match status" value="1"/>
</dbReference>
<evidence type="ECO:0000256" key="15">
    <source>
        <dbReference type="SAM" id="MobiDB-lite"/>
    </source>
</evidence>
<dbReference type="CDD" id="cd05534">
    <property type="entry name" value="POLBc_zeta"/>
    <property type="match status" value="1"/>
</dbReference>
<accession>A0A8J2WFL8</accession>
<evidence type="ECO:0000256" key="12">
    <source>
        <dbReference type="ARBA" id="ARBA00049244"/>
    </source>
</evidence>
<comment type="similarity">
    <text evidence="2 13">Belongs to the DNA polymerase type-B family.</text>
</comment>
<comment type="caution">
    <text evidence="21">The sequence shown here is derived from an EMBL/GenBank/DDBJ whole genome shotgun (WGS) entry which is preliminary data.</text>
</comment>
<dbReference type="InterPro" id="IPR030559">
    <property type="entry name" value="PolZ_Rev3"/>
</dbReference>
<evidence type="ECO:0000256" key="7">
    <source>
        <dbReference type="ARBA" id="ARBA00022833"/>
    </source>
</evidence>
<dbReference type="Gene3D" id="3.30.342.10">
    <property type="entry name" value="DNA Polymerase, chain B, domain 1"/>
    <property type="match status" value="1"/>
</dbReference>
<dbReference type="GO" id="GO:0006260">
    <property type="term" value="P:DNA replication"/>
    <property type="evidence" value="ECO:0007669"/>
    <property type="project" value="UniProtKB-KW"/>
</dbReference>
<dbReference type="PROSITE" id="PS00116">
    <property type="entry name" value="DNA_POLYMERASE_B"/>
    <property type="match status" value="1"/>
</dbReference>
<keyword evidence="4 13" id="KW-0548">Nucleotidyltransferase</keyword>
<evidence type="ECO:0000259" key="19">
    <source>
        <dbReference type="Pfam" id="PF24055"/>
    </source>
</evidence>
<evidence type="ECO:0000313" key="21">
    <source>
        <dbReference type="EMBL" id="CAH0105450.1"/>
    </source>
</evidence>
<dbReference type="GO" id="GO:0051539">
    <property type="term" value="F:4 iron, 4 sulfur cluster binding"/>
    <property type="evidence" value="ECO:0007669"/>
    <property type="project" value="UniProtKB-KW"/>
</dbReference>
<dbReference type="Gene3D" id="1.10.132.60">
    <property type="entry name" value="DNA polymerase family B, C-terminal domain"/>
    <property type="match status" value="1"/>
</dbReference>
<dbReference type="Pfam" id="PF24065">
    <property type="entry name" value="REV3_N"/>
    <property type="match status" value="1"/>
</dbReference>
<dbReference type="FunFam" id="3.30.420.10:FF:000024">
    <property type="entry name" value="DNA polymerase zeta catalytic subunit"/>
    <property type="match status" value="1"/>
</dbReference>
<dbReference type="EC" id="2.7.7.7" evidence="13"/>
<gene>
    <name evidence="21" type="ORF">DGAL_LOCUS8473</name>
</gene>
<feature type="region of interest" description="Disordered" evidence="15">
    <location>
        <begin position="427"/>
        <end position="457"/>
    </location>
</feature>
<dbReference type="InterPro" id="IPR006172">
    <property type="entry name" value="DNA-dir_DNA_pol_B"/>
</dbReference>
<dbReference type="EMBL" id="CAKKLH010000188">
    <property type="protein sequence ID" value="CAH0105450.1"/>
    <property type="molecule type" value="Genomic_DNA"/>
</dbReference>
<evidence type="ECO:0000256" key="1">
    <source>
        <dbReference type="ARBA" id="ARBA00001966"/>
    </source>
</evidence>
<keyword evidence="13" id="KW-0238">DNA-binding</keyword>
<keyword evidence="13" id="KW-0235">DNA replication</keyword>
<dbReference type="GO" id="GO:0016035">
    <property type="term" value="C:zeta DNA polymerase complex"/>
    <property type="evidence" value="ECO:0007669"/>
    <property type="project" value="InterPro"/>
</dbReference>
<dbReference type="PANTHER" id="PTHR45812:SF1">
    <property type="entry name" value="DNA POLYMERASE ZETA CATALYTIC SUBUNIT"/>
    <property type="match status" value="1"/>
</dbReference>
<dbReference type="SUPFAM" id="SSF53098">
    <property type="entry name" value="Ribonuclease H-like"/>
    <property type="match status" value="1"/>
</dbReference>
<feature type="domain" description="C4-type zinc-finger of DNA polymerase delta" evidence="18">
    <location>
        <begin position="1893"/>
        <end position="1962"/>
    </location>
</feature>
<evidence type="ECO:0000259" key="16">
    <source>
        <dbReference type="Pfam" id="PF00136"/>
    </source>
</evidence>
<dbReference type="SUPFAM" id="SSF56672">
    <property type="entry name" value="DNA/RNA polymerases"/>
    <property type="match status" value="1"/>
</dbReference>
<dbReference type="InterPro" id="IPR012337">
    <property type="entry name" value="RNaseH-like_sf"/>
</dbReference>
<dbReference type="GO" id="GO:0000166">
    <property type="term" value="F:nucleotide binding"/>
    <property type="evidence" value="ECO:0007669"/>
    <property type="project" value="InterPro"/>
</dbReference>
<keyword evidence="14" id="KW-0175">Coiled coil</keyword>
<dbReference type="InterPro" id="IPR017964">
    <property type="entry name" value="DNA-dir_DNA_pol_B_CS"/>
</dbReference>
<evidence type="ECO:0000256" key="10">
    <source>
        <dbReference type="ARBA" id="ARBA00023014"/>
    </source>
</evidence>
<evidence type="ECO:0000256" key="2">
    <source>
        <dbReference type="ARBA" id="ARBA00005755"/>
    </source>
</evidence>
<keyword evidence="10 13" id="KW-0411">Iron-sulfur</keyword>
<feature type="domain" description="DNA-directed DNA polymerase family B exonuclease" evidence="17">
    <location>
        <begin position="1161"/>
        <end position="1351"/>
    </location>
</feature>
<dbReference type="CDD" id="cd05778">
    <property type="entry name" value="DNA_polB_zeta_exo"/>
    <property type="match status" value="1"/>
</dbReference>
<dbReference type="Gene3D" id="1.10.287.690">
    <property type="entry name" value="Helix hairpin bin"/>
    <property type="match status" value="1"/>
</dbReference>
<dbReference type="Pfam" id="PF00136">
    <property type="entry name" value="DNA_pol_B"/>
    <property type="match status" value="1"/>
</dbReference>
<feature type="compositionally biased region" description="Polar residues" evidence="15">
    <location>
        <begin position="427"/>
        <end position="450"/>
    </location>
</feature>
<keyword evidence="13" id="KW-0539">Nucleus</keyword>
<dbReference type="FunFam" id="1.10.132.60:FF:000005">
    <property type="entry name" value="Putative DNA polymerase zeta catalytic subunit"/>
    <property type="match status" value="1"/>
</dbReference>
<evidence type="ECO:0000259" key="20">
    <source>
        <dbReference type="Pfam" id="PF24065"/>
    </source>
</evidence>
<dbReference type="OrthoDB" id="2414538at2759"/>
<dbReference type="Gene3D" id="3.30.420.10">
    <property type="entry name" value="Ribonuclease H-like superfamily/Ribonuclease H"/>
    <property type="match status" value="1"/>
</dbReference>
<dbReference type="GO" id="GO:0005634">
    <property type="term" value="C:nucleus"/>
    <property type="evidence" value="ECO:0007669"/>
    <property type="project" value="UniProtKB-SubCell"/>
</dbReference>
<evidence type="ECO:0000313" key="22">
    <source>
        <dbReference type="Proteomes" id="UP000789390"/>
    </source>
</evidence>
<dbReference type="Proteomes" id="UP000789390">
    <property type="component" value="Unassembled WGS sequence"/>
</dbReference>
<keyword evidence="13" id="KW-0863">Zinc-finger</keyword>
<evidence type="ECO:0000256" key="13">
    <source>
        <dbReference type="RuleBase" id="RU000442"/>
    </source>
</evidence>
<dbReference type="Pfam" id="PF14260">
    <property type="entry name" value="zf-C4pol"/>
    <property type="match status" value="1"/>
</dbReference>
<reference evidence="21" key="1">
    <citation type="submission" date="2021-11" db="EMBL/GenBank/DDBJ databases">
        <authorList>
            <person name="Schell T."/>
        </authorList>
    </citation>
    <scope>NUCLEOTIDE SEQUENCE</scope>
    <source>
        <strain evidence="21">M5</strain>
    </source>
</reference>
<feature type="domain" description="DNA polymerase zeta catalytic subunit N-terminal" evidence="20">
    <location>
        <begin position="15"/>
        <end position="68"/>
    </location>
</feature>
<evidence type="ECO:0000256" key="6">
    <source>
        <dbReference type="ARBA" id="ARBA00022763"/>
    </source>
</evidence>
<dbReference type="InterPro" id="IPR036397">
    <property type="entry name" value="RNaseH_sf"/>
</dbReference>
<comment type="subcellular location">
    <subcellularLocation>
        <location evidence="13">Nucleus</location>
    </subcellularLocation>
</comment>
<proteinExistence type="inferred from homology"/>
<feature type="coiled-coil region" evidence="14">
    <location>
        <begin position="687"/>
        <end position="714"/>
    </location>
</feature>
<evidence type="ECO:0000256" key="9">
    <source>
        <dbReference type="ARBA" id="ARBA00023004"/>
    </source>
</evidence>
<dbReference type="PANTHER" id="PTHR45812">
    <property type="entry name" value="DNA POLYMERASE ZETA CATALYTIC SUBUNIT"/>
    <property type="match status" value="1"/>
</dbReference>
<protein>
    <recommendedName>
        <fullName evidence="13">DNA polymerase</fullName>
        <ecNumber evidence="13">2.7.7.7</ecNumber>
    </recommendedName>
</protein>
<feature type="region of interest" description="Disordered" evidence="15">
    <location>
        <begin position="873"/>
        <end position="918"/>
    </location>
</feature>
<dbReference type="SMART" id="SM00486">
    <property type="entry name" value="POLBc"/>
    <property type="match status" value="1"/>
</dbReference>
<keyword evidence="11" id="KW-0234">DNA repair</keyword>
<evidence type="ECO:0000256" key="3">
    <source>
        <dbReference type="ARBA" id="ARBA00022679"/>
    </source>
</evidence>
<feature type="compositionally biased region" description="Polar residues" evidence="15">
    <location>
        <begin position="885"/>
        <end position="902"/>
    </location>
</feature>
<dbReference type="GO" id="GO:0003677">
    <property type="term" value="F:DNA binding"/>
    <property type="evidence" value="ECO:0007669"/>
    <property type="project" value="UniProtKB-KW"/>
</dbReference>
<dbReference type="InterPro" id="IPR006134">
    <property type="entry name" value="DNA-dir_DNA_pol_B_multi_dom"/>
</dbReference>
<dbReference type="InterPro" id="IPR042087">
    <property type="entry name" value="DNA_pol_B_thumb"/>
</dbReference>
<dbReference type="InterPro" id="IPR056447">
    <property type="entry name" value="REV3_N"/>
</dbReference>
<dbReference type="GO" id="GO:0000724">
    <property type="term" value="P:double-strand break repair via homologous recombination"/>
    <property type="evidence" value="ECO:0007669"/>
    <property type="project" value="TreeGrafter"/>
</dbReference>
<dbReference type="PRINTS" id="PR00106">
    <property type="entry name" value="DNAPOLB"/>
</dbReference>
<keyword evidence="6" id="KW-0227">DNA damage</keyword>
<name>A0A8J2WFL8_9CRUS</name>
<dbReference type="GO" id="GO:0008270">
    <property type="term" value="F:zinc ion binding"/>
    <property type="evidence" value="ECO:0007669"/>
    <property type="project" value="UniProtKB-KW"/>
</dbReference>
<keyword evidence="8 13" id="KW-0239">DNA-directed DNA polymerase</keyword>
<keyword evidence="13" id="KW-0004">4Fe-4S</keyword>
<dbReference type="InterPro" id="IPR023211">
    <property type="entry name" value="DNA_pol_palm_dom_sf"/>
</dbReference>
<comment type="cofactor">
    <cofactor evidence="1 13">
        <name>[4Fe-4S] cluster</name>
        <dbReference type="ChEBI" id="CHEBI:49883"/>
    </cofactor>
</comment>
<dbReference type="Pfam" id="PF03104">
    <property type="entry name" value="DNA_pol_B_exo1"/>
    <property type="match status" value="1"/>
</dbReference>